<dbReference type="Pfam" id="PF18457">
    <property type="entry name" value="PUD1_2"/>
    <property type="match status" value="1"/>
</dbReference>
<evidence type="ECO:0000259" key="1">
    <source>
        <dbReference type="Pfam" id="PF18457"/>
    </source>
</evidence>
<feature type="domain" description="Up-regulated in Daf-2" evidence="1">
    <location>
        <begin position="9"/>
        <end position="71"/>
    </location>
</feature>
<keyword evidence="3" id="KW-1185">Reference proteome</keyword>
<evidence type="ECO:0000313" key="3">
    <source>
        <dbReference type="Proteomes" id="UP000004221"/>
    </source>
</evidence>
<dbReference type="RefSeq" id="WP_008474687.1">
    <property type="nucleotide sequence ID" value="NZ_CAGS01000031.1"/>
</dbReference>
<accession>I4ECW6</accession>
<dbReference type="InterPro" id="IPR041157">
    <property type="entry name" value="PUD1/2"/>
</dbReference>
<proteinExistence type="predicted"/>
<dbReference type="Gene3D" id="2.60.40.3820">
    <property type="match status" value="1"/>
</dbReference>
<dbReference type="AlphaFoldDB" id="I4ECW6"/>
<protein>
    <recommendedName>
        <fullName evidence="1">Up-regulated in Daf-2 domain-containing protein</fullName>
    </recommendedName>
</protein>
<organism evidence="2 3">
    <name type="scientific">Nitrolancea hollandica Lb</name>
    <dbReference type="NCBI Taxonomy" id="1129897"/>
    <lineage>
        <taxon>Bacteria</taxon>
        <taxon>Pseudomonadati</taxon>
        <taxon>Thermomicrobiota</taxon>
        <taxon>Thermomicrobia</taxon>
        <taxon>Sphaerobacterales</taxon>
        <taxon>Sphaerobacterineae</taxon>
        <taxon>Sphaerobacteraceae</taxon>
        <taxon>Nitrolancea</taxon>
    </lineage>
</organism>
<dbReference type="Proteomes" id="UP000004221">
    <property type="component" value="Unassembled WGS sequence"/>
</dbReference>
<evidence type="ECO:0000313" key="2">
    <source>
        <dbReference type="EMBL" id="CCF82528.1"/>
    </source>
</evidence>
<reference evidence="2 3" key="1">
    <citation type="journal article" date="2012" name="ISME J.">
        <title>Nitrification expanded: discovery, physiology and genomics of a nitrite-oxidizing bacterium from the phylum Chloroflexi.</title>
        <authorList>
            <person name="Sorokin D.Y."/>
            <person name="Lucker S."/>
            <person name="Vejmelkova D."/>
            <person name="Kostrikina N.A."/>
            <person name="Kleerebezem R."/>
            <person name="Rijpstra W.I."/>
            <person name="Damste J.S."/>
            <person name="Le Paslier D."/>
            <person name="Muyzer G."/>
            <person name="Wagner M."/>
            <person name="van Loosdrecht M.C."/>
            <person name="Daims H."/>
        </authorList>
    </citation>
    <scope>NUCLEOTIDE SEQUENCE [LARGE SCALE GENOMIC DNA]</scope>
    <source>
        <strain evidence="3">none</strain>
    </source>
</reference>
<gene>
    <name evidence="2" type="ORF">NITHO_1260011</name>
</gene>
<sequence length="147" mass="15324">MASSGYNSGATIYVTNNTGGNANIHLSHQYSDDTPQQGSWSRVPNGGNAGPLSVGYNTGFLRTGQDYWWIGIEVLDGPNGGSCYSSKGSADNPGKQCTLTSDDNGKTLHFSVDTETFVMTEMSGSCSTGMSAVSCALANSKDAEEIS</sequence>
<dbReference type="OrthoDB" id="7352205at2"/>
<name>I4ECW6_9BACT</name>
<comment type="caution">
    <text evidence="2">The sequence shown here is derived from an EMBL/GenBank/DDBJ whole genome shotgun (WGS) entry which is preliminary data.</text>
</comment>
<dbReference type="EMBL" id="CAGS01000031">
    <property type="protein sequence ID" value="CCF82528.1"/>
    <property type="molecule type" value="Genomic_DNA"/>
</dbReference>